<dbReference type="RefSeq" id="WP_123642648.1">
    <property type="nucleotide sequence ID" value="NZ_ML119086.1"/>
</dbReference>
<proteinExistence type="predicted"/>
<evidence type="ECO:0000256" key="2">
    <source>
        <dbReference type="ARBA" id="ARBA00022692"/>
    </source>
</evidence>
<dbReference type="GO" id="GO:0016757">
    <property type="term" value="F:glycosyltransferase activity"/>
    <property type="evidence" value="ECO:0007669"/>
    <property type="project" value="TreeGrafter"/>
</dbReference>
<dbReference type="EMBL" id="RDRB01000006">
    <property type="protein sequence ID" value="ROU00101.1"/>
    <property type="molecule type" value="Genomic_DNA"/>
</dbReference>
<dbReference type="Proteomes" id="UP000268016">
    <property type="component" value="Unassembled WGS sequence"/>
</dbReference>
<comment type="caution">
    <text evidence="5">The sequence shown here is derived from an EMBL/GenBank/DDBJ whole genome shotgun (WGS) entry which is preliminary data.</text>
</comment>
<evidence type="ECO:0000256" key="4">
    <source>
        <dbReference type="SAM" id="MobiDB-lite"/>
    </source>
</evidence>
<keyword evidence="6" id="KW-1185">Reference proteome</keyword>
<organism evidence="5 6">
    <name type="scientific">Histidinibacterium lentulum</name>
    <dbReference type="NCBI Taxonomy" id="2480588"/>
    <lineage>
        <taxon>Bacteria</taxon>
        <taxon>Pseudomonadati</taxon>
        <taxon>Pseudomonadota</taxon>
        <taxon>Alphaproteobacteria</taxon>
        <taxon>Rhodobacterales</taxon>
        <taxon>Paracoccaceae</taxon>
        <taxon>Histidinibacterium</taxon>
    </lineage>
</organism>
<evidence type="ECO:0000313" key="5">
    <source>
        <dbReference type="EMBL" id="ROU00101.1"/>
    </source>
</evidence>
<evidence type="ECO:0000256" key="3">
    <source>
        <dbReference type="ARBA" id="ARBA00022989"/>
    </source>
</evidence>
<dbReference type="OrthoDB" id="4964299at2"/>
<dbReference type="GO" id="GO:0016020">
    <property type="term" value="C:membrane"/>
    <property type="evidence" value="ECO:0007669"/>
    <property type="project" value="UniProtKB-SubCell"/>
</dbReference>
<keyword evidence="3" id="KW-1133">Transmembrane helix</keyword>
<feature type="region of interest" description="Disordered" evidence="4">
    <location>
        <begin position="326"/>
        <end position="347"/>
    </location>
</feature>
<evidence type="ECO:0000313" key="6">
    <source>
        <dbReference type="Proteomes" id="UP000268016"/>
    </source>
</evidence>
<evidence type="ECO:0000256" key="1">
    <source>
        <dbReference type="ARBA" id="ARBA00004167"/>
    </source>
</evidence>
<dbReference type="AlphaFoldDB" id="A0A3N2QY34"/>
<keyword evidence="3" id="KW-0472">Membrane</keyword>
<accession>A0A3N2QY34</accession>
<dbReference type="Pfam" id="PF13704">
    <property type="entry name" value="Glyco_tranf_2_4"/>
    <property type="match status" value="1"/>
</dbReference>
<dbReference type="PANTHER" id="PTHR21461:SF69">
    <property type="entry name" value="GLYCOSYLTRANSFERASE FAMILY 92 PROTEIN"/>
    <property type="match status" value="1"/>
</dbReference>
<reference evidence="5 6" key="1">
    <citation type="submission" date="2018-10" db="EMBL/GenBank/DDBJ databases">
        <title>Histidinibacterium lentulum gen. nov., sp. nov., a marine bacterium from the culture broth of Picochlorum sp. 122.</title>
        <authorList>
            <person name="Wang G."/>
        </authorList>
    </citation>
    <scope>NUCLEOTIDE SEQUENCE [LARGE SCALE GENOMIC DNA]</scope>
    <source>
        <strain evidence="5 6">B17</strain>
    </source>
</reference>
<name>A0A3N2QY34_9RHOB</name>
<sequence>MRITSITPMKDEAPFLLEWVAYHRLIGLNDIHVFSNDCSDGTDLMLERLDDLGLLRHYSNPSMIMDAQNHHQQMLRYVNTWPRLRRSDWVVNMDVDEYICVNAGRGRITDLFDAVPAANMIVMSQHNFGCGGIETYEDKLLTEQFRWSWSLDAAYHRKLNRRGTKTLTHASAEALQWRNHSPVFEAGKTDRVRPVNGSGEDLTGLDLTEDVKSLLAPDYGFGLVQLNHYVLKSVDAFFLKVARGNANHPDKDYAMGYWRRYDHNHHHDENIARWQDDVRAFRDELIADAELGPLHHAAVARAHETIAAVKATEAGVALSNHLRRYRSRNPVGGDRADDGEGPARQAV</sequence>
<dbReference type="PANTHER" id="PTHR21461">
    <property type="entry name" value="GLYCOSYLTRANSFERASE FAMILY 92 PROTEIN"/>
    <property type="match status" value="1"/>
</dbReference>
<gene>
    <name evidence="5" type="ORF">EAT49_12370</name>
</gene>
<dbReference type="GO" id="GO:0005737">
    <property type="term" value="C:cytoplasm"/>
    <property type="evidence" value="ECO:0007669"/>
    <property type="project" value="TreeGrafter"/>
</dbReference>
<protein>
    <submittedName>
        <fullName evidence="5">Glycosyltransferase family 2 protein</fullName>
    </submittedName>
</protein>
<keyword evidence="5" id="KW-0808">Transferase</keyword>
<keyword evidence="2" id="KW-0812">Transmembrane</keyword>
<comment type="subcellular location">
    <subcellularLocation>
        <location evidence="1">Membrane</location>
        <topology evidence="1">Single-pass membrane protein</topology>
    </subcellularLocation>
</comment>